<comment type="caution">
    <text evidence="1">The sequence shown here is derived from an EMBL/GenBank/DDBJ whole genome shotgun (WGS) entry which is preliminary data.</text>
</comment>
<gene>
    <name evidence="1" type="ORF">E2C01_058898</name>
</gene>
<evidence type="ECO:0000313" key="1">
    <source>
        <dbReference type="EMBL" id="MPC64777.1"/>
    </source>
</evidence>
<sequence length="55" mass="6077">MHLPHTYPSLKTKKTEMSPGRTSILVVTQNVLTPPSTFSSLTSVTFSVLDLIFNL</sequence>
<dbReference type="EMBL" id="VSRR010022566">
    <property type="protein sequence ID" value="MPC64777.1"/>
    <property type="molecule type" value="Genomic_DNA"/>
</dbReference>
<dbReference type="AlphaFoldDB" id="A0A5B7H5Y6"/>
<proteinExistence type="predicted"/>
<evidence type="ECO:0000313" key="2">
    <source>
        <dbReference type="Proteomes" id="UP000324222"/>
    </source>
</evidence>
<name>A0A5B7H5Y6_PORTR</name>
<protein>
    <submittedName>
        <fullName evidence="1">Uncharacterized protein</fullName>
    </submittedName>
</protein>
<dbReference type="Proteomes" id="UP000324222">
    <property type="component" value="Unassembled WGS sequence"/>
</dbReference>
<reference evidence="1 2" key="1">
    <citation type="submission" date="2019-05" db="EMBL/GenBank/DDBJ databases">
        <title>Another draft genome of Portunus trituberculatus and its Hox gene families provides insights of decapod evolution.</title>
        <authorList>
            <person name="Jeong J.-H."/>
            <person name="Song I."/>
            <person name="Kim S."/>
            <person name="Choi T."/>
            <person name="Kim D."/>
            <person name="Ryu S."/>
            <person name="Kim W."/>
        </authorList>
    </citation>
    <scope>NUCLEOTIDE SEQUENCE [LARGE SCALE GENOMIC DNA]</scope>
    <source>
        <tissue evidence="1">Muscle</tissue>
    </source>
</reference>
<accession>A0A5B7H5Y6</accession>
<keyword evidence="2" id="KW-1185">Reference proteome</keyword>
<organism evidence="1 2">
    <name type="scientific">Portunus trituberculatus</name>
    <name type="common">Swimming crab</name>
    <name type="synonym">Neptunus trituberculatus</name>
    <dbReference type="NCBI Taxonomy" id="210409"/>
    <lineage>
        <taxon>Eukaryota</taxon>
        <taxon>Metazoa</taxon>
        <taxon>Ecdysozoa</taxon>
        <taxon>Arthropoda</taxon>
        <taxon>Crustacea</taxon>
        <taxon>Multicrustacea</taxon>
        <taxon>Malacostraca</taxon>
        <taxon>Eumalacostraca</taxon>
        <taxon>Eucarida</taxon>
        <taxon>Decapoda</taxon>
        <taxon>Pleocyemata</taxon>
        <taxon>Brachyura</taxon>
        <taxon>Eubrachyura</taxon>
        <taxon>Portunoidea</taxon>
        <taxon>Portunidae</taxon>
        <taxon>Portuninae</taxon>
        <taxon>Portunus</taxon>
    </lineage>
</organism>